<evidence type="ECO:0000256" key="3">
    <source>
        <dbReference type="ARBA" id="ARBA00012228"/>
    </source>
</evidence>
<name>A0A3S3PAS0_9ACAR</name>
<evidence type="ECO:0000256" key="7">
    <source>
        <dbReference type="ARBA" id="ARBA00022958"/>
    </source>
</evidence>
<evidence type="ECO:0000256" key="2">
    <source>
        <dbReference type="ARBA" id="ARBA00000909"/>
    </source>
</evidence>
<dbReference type="EMBL" id="NCKU01000355">
    <property type="protein sequence ID" value="RWS15834.1"/>
    <property type="molecule type" value="Genomic_DNA"/>
</dbReference>
<dbReference type="GO" id="GO:0000166">
    <property type="term" value="F:nucleotide binding"/>
    <property type="evidence" value="ECO:0007669"/>
    <property type="project" value="UniProtKB-KW"/>
</dbReference>
<feature type="binding site" evidence="10">
    <location>
        <position position="165"/>
    </location>
    <ligand>
        <name>(6S)-NADPHX</name>
        <dbReference type="ChEBI" id="CHEBI:64076"/>
    </ligand>
</feature>
<keyword evidence="6" id="KW-0521">NADP</keyword>
<comment type="catalytic activity">
    <reaction evidence="2 10">
        <text>(6R)-NADPHX = (6S)-NADPHX</text>
        <dbReference type="Rhea" id="RHEA:32227"/>
        <dbReference type="ChEBI" id="CHEBI:64076"/>
        <dbReference type="ChEBI" id="CHEBI:64077"/>
        <dbReference type="EC" id="5.1.99.6"/>
    </reaction>
</comment>
<sequence length="244" mass="27147">MSLNSVIKYLSQQEAIDVDKQLFDECGFSVDQLMELAGLSVATAVFKSYPLTNLANNKVLVCCGPGNNGGDGLVAARHLRLFGFDPQIVYPKPGRSDLFQRLVKQCQQFDIRFVDLSTSFQDYPLIIDAIFGFSYKPPLRSEYRQLLQLMKEASDNGNSKLISVDIPSGWNVETGPPTDGETPVLNPECLISLTAPKLCASQFNGRFHWLGGRFVPPTIIKKYEINIPSYPDADQCLLLFSKNN</sequence>
<comment type="similarity">
    <text evidence="10">Belongs to the NnrE/AIBP family.</text>
</comment>
<evidence type="ECO:0000256" key="1">
    <source>
        <dbReference type="ARBA" id="ARBA00000013"/>
    </source>
</evidence>
<feature type="binding site" evidence="10">
    <location>
        <begin position="132"/>
        <end position="138"/>
    </location>
    <ligand>
        <name>(6S)-NADPHX</name>
        <dbReference type="ChEBI" id="CHEBI:64076"/>
    </ligand>
</feature>
<feature type="binding site" evidence="10">
    <location>
        <position position="68"/>
    </location>
    <ligand>
        <name>K(+)</name>
        <dbReference type="ChEBI" id="CHEBI:29103"/>
    </ligand>
</feature>
<comment type="caution">
    <text evidence="12">The sequence shown here is derived from an EMBL/GenBank/DDBJ whole genome shotgun (WGS) entry which is preliminary data.</text>
</comment>
<gene>
    <name evidence="12" type="ORF">B4U79_12269</name>
</gene>
<dbReference type="NCBIfam" id="TIGR00197">
    <property type="entry name" value="yjeF_nterm"/>
    <property type="match status" value="1"/>
</dbReference>
<dbReference type="OrthoDB" id="10064708at2759"/>
<dbReference type="AlphaFoldDB" id="A0A3S3PAS0"/>
<dbReference type="PANTHER" id="PTHR13232">
    <property type="entry name" value="NAD(P)H-HYDRATE EPIMERASE"/>
    <property type="match status" value="1"/>
</dbReference>
<comment type="cofactor">
    <cofactor evidence="10">
        <name>K(+)</name>
        <dbReference type="ChEBI" id="CHEBI:29103"/>
    </cofactor>
    <text evidence="10">Binds 1 potassium ion per subunit.</text>
</comment>
<comment type="catalytic activity">
    <reaction evidence="1 10">
        <text>(6R)-NADHX = (6S)-NADHX</text>
        <dbReference type="Rhea" id="RHEA:32215"/>
        <dbReference type="ChEBI" id="CHEBI:64074"/>
        <dbReference type="ChEBI" id="CHEBI:64075"/>
        <dbReference type="EC" id="5.1.99.6"/>
    </reaction>
</comment>
<dbReference type="PANTHER" id="PTHR13232:SF10">
    <property type="entry name" value="NAD(P)H-HYDRATE EPIMERASE"/>
    <property type="match status" value="1"/>
</dbReference>
<dbReference type="Pfam" id="PF03853">
    <property type="entry name" value="YjeF_N"/>
    <property type="match status" value="1"/>
</dbReference>
<dbReference type="Gene3D" id="3.40.50.10260">
    <property type="entry name" value="YjeF N-terminal domain"/>
    <property type="match status" value="1"/>
</dbReference>
<dbReference type="GO" id="GO:0052856">
    <property type="term" value="F:NAD(P)HX epimerase activity"/>
    <property type="evidence" value="ECO:0007669"/>
    <property type="project" value="UniProtKB-UniRule"/>
</dbReference>
<accession>A0A3S3PAS0</accession>
<feature type="domain" description="YjeF N-terminal" evidence="11">
    <location>
        <begin position="15"/>
        <end position="227"/>
    </location>
</feature>
<dbReference type="InterPro" id="IPR032976">
    <property type="entry name" value="YJEFN_prot_NAXE-like"/>
</dbReference>
<dbReference type="GO" id="GO:0046872">
    <property type="term" value="F:metal ion binding"/>
    <property type="evidence" value="ECO:0007669"/>
    <property type="project" value="UniProtKB-KW"/>
</dbReference>
<evidence type="ECO:0000259" key="11">
    <source>
        <dbReference type="PROSITE" id="PS51385"/>
    </source>
</evidence>
<proteinExistence type="inferred from homology"/>
<dbReference type="InterPro" id="IPR036652">
    <property type="entry name" value="YjeF_N_dom_sf"/>
</dbReference>
<dbReference type="SUPFAM" id="SSF64153">
    <property type="entry name" value="YjeF N-terminal domain-like"/>
    <property type="match status" value="1"/>
</dbReference>
<keyword evidence="7 10" id="KW-0630">Potassium</keyword>
<keyword evidence="9 10" id="KW-0413">Isomerase</keyword>
<evidence type="ECO:0000256" key="10">
    <source>
        <dbReference type="HAMAP-Rule" id="MF_03159"/>
    </source>
</evidence>
<keyword evidence="13" id="KW-1185">Reference proteome</keyword>
<organism evidence="12 13">
    <name type="scientific">Dinothrombium tinctorium</name>
    <dbReference type="NCBI Taxonomy" id="1965070"/>
    <lineage>
        <taxon>Eukaryota</taxon>
        <taxon>Metazoa</taxon>
        <taxon>Ecdysozoa</taxon>
        <taxon>Arthropoda</taxon>
        <taxon>Chelicerata</taxon>
        <taxon>Arachnida</taxon>
        <taxon>Acari</taxon>
        <taxon>Acariformes</taxon>
        <taxon>Trombidiformes</taxon>
        <taxon>Prostigmata</taxon>
        <taxon>Anystina</taxon>
        <taxon>Parasitengona</taxon>
        <taxon>Trombidioidea</taxon>
        <taxon>Trombidiidae</taxon>
        <taxon>Dinothrombium</taxon>
    </lineage>
</organism>
<dbReference type="InterPro" id="IPR004443">
    <property type="entry name" value="YjeF_N_dom"/>
</dbReference>
<dbReference type="STRING" id="1965070.A0A3S3PAS0"/>
<protein>
    <recommendedName>
        <fullName evidence="3 10">NAD(P)H-hydrate epimerase</fullName>
        <ecNumber evidence="3 10">5.1.99.6</ecNumber>
    </recommendedName>
    <alternativeName>
        <fullName evidence="10">NAD(P)HX epimerase</fullName>
    </alternativeName>
</protein>
<feature type="binding site" evidence="10">
    <location>
        <position position="168"/>
    </location>
    <ligand>
        <name>K(+)</name>
        <dbReference type="ChEBI" id="CHEBI:29103"/>
    </ligand>
</feature>
<keyword evidence="5 10" id="KW-0547">Nucleotide-binding</keyword>
<evidence type="ECO:0000313" key="12">
    <source>
        <dbReference type="EMBL" id="RWS15834.1"/>
    </source>
</evidence>
<dbReference type="PROSITE" id="PS51385">
    <property type="entry name" value="YJEF_N"/>
    <property type="match status" value="1"/>
</dbReference>
<evidence type="ECO:0000256" key="8">
    <source>
        <dbReference type="ARBA" id="ARBA00023027"/>
    </source>
</evidence>
<evidence type="ECO:0000256" key="4">
    <source>
        <dbReference type="ARBA" id="ARBA00022723"/>
    </source>
</evidence>
<evidence type="ECO:0000313" key="13">
    <source>
        <dbReference type="Proteomes" id="UP000285301"/>
    </source>
</evidence>
<evidence type="ECO:0000256" key="9">
    <source>
        <dbReference type="ARBA" id="ARBA00023235"/>
    </source>
</evidence>
<evidence type="ECO:0000256" key="5">
    <source>
        <dbReference type="ARBA" id="ARBA00022741"/>
    </source>
</evidence>
<keyword evidence="8 10" id="KW-0520">NAD</keyword>
<feature type="binding site" evidence="10">
    <location>
        <position position="128"/>
    </location>
    <ligand>
        <name>K(+)</name>
        <dbReference type="ChEBI" id="CHEBI:29103"/>
    </ligand>
</feature>
<evidence type="ECO:0000256" key="6">
    <source>
        <dbReference type="ARBA" id="ARBA00022857"/>
    </source>
</evidence>
<dbReference type="HAMAP" id="MF_01966">
    <property type="entry name" value="NADHX_epimerase"/>
    <property type="match status" value="1"/>
</dbReference>
<feature type="binding site" evidence="10">
    <location>
        <begin position="67"/>
        <end position="71"/>
    </location>
    <ligand>
        <name>(6S)-NADPHX</name>
        <dbReference type="ChEBI" id="CHEBI:64076"/>
    </ligand>
</feature>
<dbReference type="GO" id="GO:0005739">
    <property type="term" value="C:mitochondrion"/>
    <property type="evidence" value="ECO:0007669"/>
    <property type="project" value="TreeGrafter"/>
</dbReference>
<dbReference type="Proteomes" id="UP000285301">
    <property type="component" value="Unassembled WGS sequence"/>
</dbReference>
<feature type="binding site" evidence="10">
    <location>
        <position position="143"/>
    </location>
    <ligand>
        <name>(6S)-NADPHX</name>
        <dbReference type="ChEBI" id="CHEBI:64076"/>
    </ligand>
</feature>
<keyword evidence="4 10" id="KW-0479">Metal-binding</keyword>
<comment type="function">
    <text evidence="10">Catalyzes the epimerization of the S- and R-forms of NAD(P)HX, a damaged form of NAD(P)H that is a result of enzymatic or heat-dependent hydration. This is a prerequisite for the S-specific NAD(P)H-hydrate dehydratase to allow the repair of both epimers of NAD(P)HX.</text>
</comment>
<reference evidence="12 13" key="1">
    <citation type="journal article" date="2018" name="Gigascience">
        <title>Genomes of trombidid mites reveal novel predicted allergens and laterally-transferred genes associated with secondary metabolism.</title>
        <authorList>
            <person name="Dong X."/>
            <person name="Chaisiri K."/>
            <person name="Xia D."/>
            <person name="Armstrong S.D."/>
            <person name="Fang Y."/>
            <person name="Donnelly M.J."/>
            <person name="Kadowaki T."/>
            <person name="McGarry J.W."/>
            <person name="Darby A.C."/>
            <person name="Makepeace B.L."/>
        </authorList>
    </citation>
    <scope>NUCLEOTIDE SEQUENCE [LARGE SCALE GENOMIC DNA]</scope>
    <source>
        <strain evidence="12">UoL-WK</strain>
    </source>
</reference>
<dbReference type="EC" id="5.1.99.6" evidence="3 10"/>